<accession>F9DS87</accession>
<dbReference type="EMBL" id="AFPZ01000046">
    <property type="protein sequence ID" value="EGQ26387.1"/>
    <property type="molecule type" value="Genomic_DNA"/>
</dbReference>
<evidence type="ECO:0000313" key="3">
    <source>
        <dbReference type="Proteomes" id="UP000005316"/>
    </source>
</evidence>
<dbReference type="GO" id="GO:0046872">
    <property type="term" value="F:metal ion binding"/>
    <property type="evidence" value="ECO:0007669"/>
    <property type="project" value="UniProtKB-KW"/>
</dbReference>
<gene>
    <name evidence="2" type="ORF">HMPREF9372_1667</name>
</gene>
<keyword evidence="2" id="KW-0645">Protease</keyword>
<protein>
    <submittedName>
        <fullName evidence="2">Aminopeptidase T</fullName>
    </submittedName>
</protein>
<reference evidence="2 3" key="1">
    <citation type="submission" date="2011-04" db="EMBL/GenBank/DDBJ databases">
        <authorList>
            <person name="Muzny D."/>
            <person name="Qin X."/>
            <person name="Deng J."/>
            <person name="Jiang H."/>
            <person name="Liu Y."/>
            <person name="Qu J."/>
            <person name="Song X.-Z."/>
            <person name="Zhang L."/>
            <person name="Thornton R."/>
            <person name="Coyle M."/>
            <person name="Francisco L."/>
            <person name="Jackson L."/>
            <person name="Javaid M."/>
            <person name="Korchina V."/>
            <person name="Kovar C."/>
            <person name="Mata R."/>
            <person name="Mathew T."/>
            <person name="Ngo R."/>
            <person name="Nguyen L."/>
            <person name="Nguyen N."/>
            <person name="Okwuonu G."/>
            <person name="Ongeri F."/>
            <person name="Pham C."/>
            <person name="Simmons D."/>
            <person name="Wilczek-Boney K."/>
            <person name="Hale W."/>
            <person name="Jakkamsetti A."/>
            <person name="Pham P."/>
            <person name="Ruth R."/>
            <person name="San Lucas F."/>
            <person name="Warren J."/>
            <person name="Zhang J."/>
            <person name="Zhao Z."/>
            <person name="Zhou C."/>
            <person name="Zhu D."/>
            <person name="Lee S."/>
            <person name="Bess C."/>
            <person name="Blankenburg K."/>
            <person name="Forbes L."/>
            <person name="Fu Q."/>
            <person name="Gubbala S."/>
            <person name="Hirani K."/>
            <person name="Jayaseelan J.C."/>
            <person name="Lara F."/>
            <person name="Munidasa M."/>
            <person name="Palculict T."/>
            <person name="Patil S."/>
            <person name="Pu L.-L."/>
            <person name="Saada N."/>
            <person name="Tang L."/>
            <person name="Weissenberger G."/>
            <person name="Zhu Y."/>
            <person name="Hemphill L."/>
            <person name="Shang Y."/>
            <person name="Youmans B."/>
            <person name="Ayvaz T."/>
            <person name="Ross M."/>
            <person name="Santibanez J."/>
            <person name="Aqrawi P."/>
            <person name="Gross S."/>
            <person name="Joshi V."/>
            <person name="Fowler G."/>
            <person name="Nazareth L."/>
            <person name="Reid J."/>
            <person name="Worley K."/>
            <person name="Petrosino J."/>
            <person name="Highlander S."/>
            <person name="Gibbs R."/>
        </authorList>
    </citation>
    <scope>NUCLEOTIDE SEQUENCE [LARGE SCALE GENOMIC DNA]</scope>
    <source>
        <strain evidence="2 3">2681</strain>
    </source>
</reference>
<proteinExistence type="predicted"/>
<sequence length="307" mass="33558">MLNMTQFATIVKGLMSTNFSLDKSASILVLTDRSTENVGRKFEGALRADEWNADLYVMEDRTKSGEEPPSEAANRMLNFDMVFCLTKHSLTHTVARKQANAKDISVITMPGITEDMFLNGALRADYGRVDRETKEMTGKLNAHQQVTIYTGENHKLTIPIGKRQGIASTGVFKEKGMSGNLPSGEAYIAPLEEKSEGTIEINGSIAGIGLVQEPIVLTIKKGRLIDATGGDGEKLLALLGRENGRLLCELGIGTNHAARITGKILEDEKAYQTVHIAFGSNHTFGGTIESNVHIDCVTKHPRLEWDK</sequence>
<dbReference type="InterPro" id="IPR000787">
    <property type="entry name" value="Peptidase_M29"/>
</dbReference>
<name>F9DS87_9BACL</name>
<dbReference type="GO" id="GO:0006508">
    <property type="term" value="P:proteolysis"/>
    <property type="evidence" value="ECO:0007669"/>
    <property type="project" value="InterPro"/>
</dbReference>
<keyword evidence="2" id="KW-0378">Hydrolase</keyword>
<dbReference type="SUPFAM" id="SSF144052">
    <property type="entry name" value="Thermophilic metalloprotease-like"/>
    <property type="match status" value="1"/>
</dbReference>
<dbReference type="GO" id="GO:0004177">
    <property type="term" value="F:aminopeptidase activity"/>
    <property type="evidence" value="ECO:0007669"/>
    <property type="project" value="UniProtKB-KW"/>
</dbReference>
<comment type="caution">
    <text evidence="2">The sequence shown here is derived from an EMBL/GenBank/DDBJ whole genome shotgun (WGS) entry which is preliminary data.</text>
</comment>
<dbReference type="InterPro" id="IPR052170">
    <property type="entry name" value="M29_Exopeptidase"/>
</dbReference>
<dbReference type="Proteomes" id="UP000005316">
    <property type="component" value="Unassembled WGS sequence"/>
</dbReference>
<dbReference type="PANTHER" id="PTHR34448">
    <property type="entry name" value="AMINOPEPTIDASE"/>
    <property type="match status" value="1"/>
</dbReference>
<evidence type="ECO:0000313" key="2">
    <source>
        <dbReference type="EMBL" id="EGQ26387.1"/>
    </source>
</evidence>
<dbReference type="HOGENOM" id="CLU_062630_0_0_9"/>
<keyword evidence="2" id="KW-0031">Aminopeptidase</keyword>
<evidence type="ECO:0000256" key="1">
    <source>
        <dbReference type="ARBA" id="ARBA00022723"/>
    </source>
</evidence>
<dbReference type="AlphaFoldDB" id="F9DS87"/>
<dbReference type="Pfam" id="PF02073">
    <property type="entry name" value="Peptidase_M29"/>
    <property type="match status" value="1"/>
</dbReference>
<keyword evidence="1" id="KW-0479">Metal-binding</keyword>
<organism evidence="2 3">
    <name type="scientific">Sporosarcina newyorkensis 2681</name>
    <dbReference type="NCBI Taxonomy" id="1027292"/>
    <lineage>
        <taxon>Bacteria</taxon>
        <taxon>Bacillati</taxon>
        <taxon>Bacillota</taxon>
        <taxon>Bacilli</taxon>
        <taxon>Bacillales</taxon>
        <taxon>Caryophanaceae</taxon>
        <taxon>Sporosarcina</taxon>
    </lineage>
</organism>
<dbReference type="PANTHER" id="PTHR34448:SF1">
    <property type="entry name" value="BLL6088 PROTEIN"/>
    <property type="match status" value="1"/>
</dbReference>
<dbReference type="STRING" id="759851.SAMN04244570_2148"/>
<dbReference type="eggNOG" id="COG2309">
    <property type="taxonomic scope" value="Bacteria"/>
</dbReference>